<evidence type="ECO:0000256" key="2">
    <source>
        <dbReference type="ARBA" id="ARBA00022527"/>
    </source>
</evidence>
<dbReference type="InterPro" id="IPR001881">
    <property type="entry name" value="EGF-like_Ca-bd_dom"/>
</dbReference>
<dbReference type="SMART" id="SM00220">
    <property type="entry name" value="S_TKc"/>
    <property type="match status" value="2"/>
</dbReference>
<feature type="domain" description="EGF-like" evidence="24">
    <location>
        <begin position="289"/>
        <end position="327"/>
    </location>
</feature>
<dbReference type="EMBL" id="LIHL02000006">
    <property type="protein sequence ID" value="KAF5468371.1"/>
    <property type="molecule type" value="Genomic_DNA"/>
</dbReference>
<evidence type="ECO:0000256" key="20">
    <source>
        <dbReference type="PROSITE-ProRule" id="PRU10141"/>
    </source>
</evidence>
<feature type="signal peptide" evidence="22">
    <location>
        <begin position="1"/>
        <end position="30"/>
    </location>
</feature>
<dbReference type="Pfam" id="PF00069">
    <property type="entry name" value="Pkinase"/>
    <property type="match status" value="2"/>
</dbReference>
<keyword evidence="11 20" id="KW-0067">ATP-binding</keyword>
<dbReference type="Pfam" id="PF07645">
    <property type="entry name" value="EGF_CA"/>
    <property type="match status" value="2"/>
</dbReference>
<dbReference type="SUPFAM" id="SSF57196">
    <property type="entry name" value="EGF/Laminin"/>
    <property type="match status" value="2"/>
</dbReference>
<dbReference type="FunFam" id="3.30.200.20:FF:000043">
    <property type="entry name" value="Wall-associated receptor kinase 2"/>
    <property type="match status" value="2"/>
</dbReference>
<accession>A0A833XJ04</accession>
<feature type="transmembrane region" description="Helical" evidence="21">
    <location>
        <begin position="1038"/>
        <end position="1064"/>
    </location>
</feature>
<evidence type="ECO:0000259" key="24">
    <source>
        <dbReference type="PROSITE" id="PS50026"/>
    </source>
</evidence>
<evidence type="ECO:0000256" key="7">
    <source>
        <dbReference type="ARBA" id="ARBA00022729"/>
    </source>
</evidence>
<keyword evidence="12 21" id="KW-1133">Transmembrane helix</keyword>
<reference evidence="25" key="1">
    <citation type="submission" date="2015-10" db="EMBL/GenBank/DDBJ databases">
        <authorList>
            <person name="Martinez-Garcia P.J."/>
            <person name="Crepeau M.W."/>
            <person name="Puiu D."/>
            <person name="Gonzalez-Ibeas D."/>
            <person name="Whalen J."/>
            <person name="Stevens K."/>
            <person name="Paul R."/>
            <person name="Butterfield T."/>
            <person name="Britton M."/>
            <person name="Reagan R."/>
            <person name="Chakraborty S."/>
            <person name="Walawage S.L."/>
            <person name="Vasquez-Gross H.A."/>
            <person name="Cardeno C."/>
            <person name="Famula R."/>
            <person name="Pratt K."/>
            <person name="Kuruganti S."/>
            <person name="Aradhya M.K."/>
            <person name="Leslie C.A."/>
            <person name="Dandekar A.M."/>
            <person name="Salzberg S.L."/>
            <person name="Wegrzyn J.L."/>
            <person name="Langley C.H."/>
            <person name="Neale D.B."/>
        </authorList>
    </citation>
    <scope>NUCLEOTIDE SEQUENCE</scope>
    <source>
        <tissue evidence="25">Leaves</tissue>
    </source>
</reference>
<keyword evidence="2" id="KW-0723">Serine/threonine-protein kinase</keyword>
<dbReference type="PROSITE" id="PS00108">
    <property type="entry name" value="PROTEIN_KINASE_ST"/>
    <property type="match status" value="2"/>
</dbReference>
<keyword evidence="10" id="KW-0418">Kinase</keyword>
<keyword evidence="15" id="KW-0325">Glycoprotein</keyword>
<dbReference type="PROSITE" id="PS00010">
    <property type="entry name" value="ASX_HYDROXYL"/>
    <property type="match status" value="2"/>
</dbReference>
<dbReference type="Gramene" id="Jr06_07910_p1">
    <property type="protein sequence ID" value="cds.Jr06_07910_p1"/>
    <property type="gene ID" value="Jr06_07910"/>
</dbReference>
<keyword evidence="6 21" id="KW-0812">Transmembrane</keyword>
<dbReference type="PROSITE" id="PS50011">
    <property type="entry name" value="PROTEIN_KINASE_DOM"/>
    <property type="match status" value="2"/>
</dbReference>
<dbReference type="PANTHER" id="PTHR27005">
    <property type="entry name" value="WALL-ASSOCIATED RECEPTOR KINASE-LIKE 21"/>
    <property type="match status" value="1"/>
</dbReference>
<comment type="subcellular location">
    <subcellularLocation>
        <location evidence="1">Membrane</location>
        <topology evidence="1">Single-pass type I membrane protein</topology>
    </subcellularLocation>
</comment>
<evidence type="ECO:0000313" key="25">
    <source>
        <dbReference type="EMBL" id="KAF5468371.1"/>
    </source>
</evidence>
<reference evidence="25" key="2">
    <citation type="submission" date="2020-03" db="EMBL/GenBank/DDBJ databases">
        <title>Walnut 2.0.</title>
        <authorList>
            <person name="Marrano A."/>
            <person name="Britton M."/>
            <person name="Zimin A.V."/>
            <person name="Zaini P.A."/>
            <person name="Workman R."/>
            <person name="Puiu D."/>
            <person name="Bianco L."/>
            <person name="Allen B.J."/>
            <person name="Troggio M."/>
            <person name="Leslie C.A."/>
            <person name="Timp W."/>
            <person name="Dendekar A."/>
            <person name="Salzberg S.L."/>
            <person name="Neale D.B."/>
        </authorList>
    </citation>
    <scope>NUCLEOTIDE SEQUENCE</scope>
    <source>
        <tissue evidence="25">Leaves</tissue>
    </source>
</reference>
<dbReference type="GO" id="GO:0005524">
    <property type="term" value="F:ATP binding"/>
    <property type="evidence" value="ECO:0007669"/>
    <property type="project" value="UniProtKB-UniRule"/>
</dbReference>
<evidence type="ECO:0000256" key="1">
    <source>
        <dbReference type="ARBA" id="ARBA00004479"/>
    </source>
</evidence>
<dbReference type="FunFam" id="2.10.25.10:FF:000628">
    <property type="entry name" value="Wall-associated receptor kinase 2"/>
    <property type="match status" value="1"/>
</dbReference>
<dbReference type="InterPro" id="IPR008271">
    <property type="entry name" value="Ser/Thr_kinase_AS"/>
</dbReference>
<dbReference type="GO" id="GO:0005509">
    <property type="term" value="F:calcium ion binding"/>
    <property type="evidence" value="ECO:0007669"/>
    <property type="project" value="InterPro"/>
</dbReference>
<dbReference type="PANTHER" id="PTHR27005:SF468">
    <property type="entry name" value="OS01G0310500 PROTEIN"/>
    <property type="match status" value="1"/>
</dbReference>
<keyword evidence="7 22" id="KW-0732">Signal</keyword>
<evidence type="ECO:0000313" key="26">
    <source>
        <dbReference type="Proteomes" id="UP000619265"/>
    </source>
</evidence>
<dbReference type="Gene3D" id="2.10.25.10">
    <property type="entry name" value="Laminin"/>
    <property type="match status" value="2"/>
</dbReference>
<evidence type="ECO:0000256" key="18">
    <source>
        <dbReference type="ARBA" id="ARBA00058961"/>
    </source>
</evidence>
<dbReference type="InterPro" id="IPR017441">
    <property type="entry name" value="Protein_kinase_ATP_BS"/>
</dbReference>
<comment type="catalytic activity">
    <reaction evidence="16">
        <text>L-seryl-[protein] + ATP = O-phospho-L-seryl-[protein] + ADP + H(+)</text>
        <dbReference type="Rhea" id="RHEA:17989"/>
        <dbReference type="Rhea" id="RHEA-COMP:9863"/>
        <dbReference type="Rhea" id="RHEA-COMP:11604"/>
        <dbReference type="ChEBI" id="CHEBI:15378"/>
        <dbReference type="ChEBI" id="CHEBI:29999"/>
        <dbReference type="ChEBI" id="CHEBI:30616"/>
        <dbReference type="ChEBI" id="CHEBI:83421"/>
        <dbReference type="ChEBI" id="CHEBI:456216"/>
    </reaction>
</comment>
<dbReference type="SMART" id="SM00179">
    <property type="entry name" value="EGF_CA"/>
    <property type="match status" value="2"/>
</dbReference>
<dbReference type="GO" id="GO:0007166">
    <property type="term" value="P:cell surface receptor signaling pathway"/>
    <property type="evidence" value="ECO:0007669"/>
    <property type="project" value="InterPro"/>
</dbReference>
<proteinExistence type="predicted"/>
<feature type="binding site" evidence="20">
    <location>
        <position position="1145"/>
    </location>
    <ligand>
        <name>ATP</name>
        <dbReference type="ChEBI" id="CHEBI:30616"/>
    </ligand>
</feature>
<dbReference type="PROSITE" id="PS01187">
    <property type="entry name" value="EGF_CA"/>
    <property type="match status" value="2"/>
</dbReference>
<evidence type="ECO:0000256" key="17">
    <source>
        <dbReference type="ARBA" id="ARBA00047951"/>
    </source>
</evidence>
<evidence type="ECO:0000256" key="22">
    <source>
        <dbReference type="SAM" id="SignalP"/>
    </source>
</evidence>
<dbReference type="PROSITE" id="PS00107">
    <property type="entry name" value="PROTEIN_KINASE_ATP"/>
    <property type="match status" value="2"/>
</dbReference>
<feature type="domain" description="EGF-like" evidence="24">
    <location>
        <begin position="991"/>
        <end position="1029"/>
    </location>
</feature>
<protein>
    <recommendedName>
        <fullName evidence="27">Wall-associated receptor kinase 2-like</fullName>
    </recommendedName>
</protein>
<dbReference type="GO" id="GO:0016020">
    <property type="term" value="C:membrane"/>
    <property type="evidence" value="ECO:0007669"/>
    <property type="project" value="UniProtKB-SubCell"/>
</dbReference>
<evidence type="ECO:0000256" key="3">
    <source>
        <dbReference type="ARBA" id="ARBA00022536"/>
    </source>
</evidence>
<feature type="chain" id="PRO_5032991808" description="Wall-associated receptor kinase 2-like" evidence="22">
    <location>
        <begin position="31"/>
        <end position="1414"/>
    </location>
</feature>
<dbReference type="Gene3D" id="1.10.510.10">
    <property type="entry name" value="Transferase(Phosphotransferase) domain 1"/>
    <property type="match status" value="2"/>
</dbReference>
<dbReference type="CDD" id="cd00054">
    <property type="entry name" value="EGF_CA"/>
    <property type="match status" value="2"/>
</dbReference>
<evidence type="ECO:0000256" key="16">
    <source>
        <dbReference type="ARBA" id="ARBA00047558"/>
    </source>
</evidence>
<evidence type="ECO:0000256" key="14">
    <source>
        <dbReference type="ARBA" id="ARBA00023157"/>
    </source>
</evidence>
<feature type="binding site" evidence="20">
    <location>
        <position position="444"/>
    </location>
    <ligand>
        <name>ATP</name>
        <dbReference type="ChEBI" id="CHEBI:30616"/>
    </ligand>
</feature>
<dbReference type="Gene3D" id="3.30.200.20">
    <property type="entry name" value="Phosphorylase Kinase, domain 1"/>
    <property type="match status" value="2"/>
</dbReference>
<evidence type="ECO:0000256" key="8">
    <source>
        <dbReference type="ARBA" id="ARBA00022737"/>
    </source>
</evidence>
<evidence type="ECO:0000256" key="19">
    <source>
        <dbReference type="PROSITE-ProRule" id="PRU00076"/>
    </source>
</evidence>
<evidence type="ECO:0000256" key="15">
    <source>
        <dbReference type="ARBA" id="ARBA00023180"/>
    </source>
</evidence>
<dbReference type="InterPro" id="IPR000152">
    <property type="entry name" value="EGF-type_Asp/Asn_hydroxyl_site"/>
</dbReference>
<dbReference type="InterPro" id="IPR000742">
    <property type="entry name" value="EGF"/>
</dbReference>
<keyword evidence="8" id="KW-0677">Repeat</keyword>
<dbReference type="InterPro" id="IPR025287">
    <property type="entry name" value="WAK_GUB"/>
</dbReference>
<feature type="transmembrane region" description="Helical" evidence="21">
    <location>
        <begin position="336"/>
        <end position="364"/>
    </location>
</feature>
<dbReference type="Proteomes" id="UP000619265">
    <property type="component" value="Unassembled WGS sequence"/>
</dbReference>
<evidence type="ECO:0000256" key="9">
    <source>
        <dbReference type="ARBA" id="ARBA00022741"/>
    </source>
</evidence>
<evidence type="ECO:0000256" key="6">
    <source>
        <dbReference type="ARBA" id="ARBA00022692"/>
    </source>
</evidence>
<keyword evidence="9 20" id="KW-0547">Nucleotide-binding</keyword>
<gene>
    <name evidence="25" type="ORF">F2P56_012528</name>
</gene>
<dbReference type="GO" id="GO:0030247">
    <property type="term" value="F:polysaccharide binding"/>
    <property type="evidence" value="ECO:0007669"/>
    <property type="project" value="InterPro"/>
</dbReference>
<dbReference type="SUPFAM" id="SSF56112">
    <property type="entry name" value="Protein kinase-like (PK-like)"/>
    <property type="match status" value="2"/>
</dbReference>
<comment type="caution">
    <text evidence="25">The sequence shown here is derived from an EMBL/GenBank/DDBJ whole genome shotgun (WGS) entry which is preliminary data.</text>
</comment>
<comment type="caution">
    <text evidence="19">Lacks conserved residue(s) required for the propagation of feature annotation.</text>
</comment>
<dbReference type="InterPro" id="IPR018097">
    <property type="entry name" value="EGF_Ca-bd_CS"/>
</dbReference>
<dbReference type="PROSITE" id="PS50026">
    <property type="entry name" value="EGF_3"/>
    <property type="match status" value="2"/>
</dbReference>
<dbReference type="CDD" id="cd14066">
    <property type="entry name" value="STKc_IRAK"/>
    <property type="match status" value="2"/>
</dbReference>
<dbReference type="FunFam" id="2.10.25.10:FF:000038">
    <property type="entry name" value="Fibrillin 2"/>
    <property type="match status" value="2"/>
</dbReference>
<comment type="function">
    <text evidence="18">Serine/threonine-protein kinase that may function as a signaling receptor of extracellular matrix component. Binding to pectin may have significance in the control of cell expansion, morphogenesis and development.</text>
</comment>
<keyword evidence="13 21" id="KW-0472">Membrane</keyword>
<dbReference type="InterPro" id="IPR000719">
    <property type="entry name" value="Prot_kinase_dom"/>
</dbReference>
<evidence type="ECO:0000256" key="4">
    <source>
        <dbReference type="ARBA" id="ARBA00022553"/>
    </source>
</evidence>
<evidence type="ECO:0000256" key="5">
    <source>
        <dbReference type="ARBA" id="ARBA00022679"/>
    </source>
</evidence>
<organism evidence="25 26">
    <name type="scientific">Juglans regia</name>
    <name type="common">English walnut</name>
    <dbReference type="NCBI Taxonomy" id="51240"/>
    <lineage>
        <taxon>Eukaryota</taxon>
        <taxon>Viridiplantae</taxon>
        <taxon>Streptophyta</taxon>
        <taxon>Embryophyta</taxon>
        <taxon>Tracheophyta</taxon>
        <taxon>Spermatophyta</taxon>
        <taxon>Magnoliopsida</taxon>
        <taxon>eudicotyledons</taxon>
        <taxon>Gunneridae</taxon>
        <taxon>Pentapetalae</taxon>
        <taxon>rosids</taxon>
        <taxon>fabids</taxon>
        <taxon>Fagales</taxon>
        <taxon>Juglandaceae</taxon>
        <taxon>Juglans</taxon>
    </lineage>
</organism>
<dbReference type="SMART" id="SM00181">
    <property type="entry name" value="EGF"/>
    <property type="match status" value="4"/>
</dbReference>
<evidence type="ECO:0000256" key="10">
    <source>
        <dbReference type="ARBA" id="ARBA00022777"/>
    </source>
</evidence>
<evidence type="ECO:0000259" key="23">
    <source>
        <dbReference type="PROSITE" id="PS50011"/>
    </source>
</evidence>
<evidence type="ECO:0008006" key="27">
    <source>
        <dbReference type="Google" id="ProtNLM"/>
    </source>
</evidence>
<evidence type="ECO:0000256" key="11">
    <source>
        <dbReference type="ARBA" id="ARBA00022840"/>
    </source>
</evidence>
<comment type="catalytic activity">
    <reaction evidence="17">
        <text>L-threonyl-[protein] + ATP = O-phospho-L-threonyl-[protein] + ADP + H(+)</text>
        <dbReference type="Rhea" id="RHEA:46608"/>
        <dbReference type="Rhea" id="RHEA-COMP:11060"/>
        <dbReference type="Rhea" id="RHEA-COMP:11605"/>
        <dbReference type="ChEBI" id="CHEBI:15378"/>
        <dbReference type="ChEBI" id="CHEBI:30013"/>
        <dbReference type="ChEBI" id="CHEBI:30616"/>
        <dbReference type="ChEBI" id="CHEBI:61977"/>
        <dbReference type="ChEBI" id="CHEBI:456216"/>
    </reaction>
</comment>
<dbReference type="FunFam" id="1.10.510.10:FF:000084">
    <property type="entry name" value="Wall-associated receptor kinase 2"/>
    <property type="match status" value="2"/>
</dbReference>
<sequence length="1414" mass="158647">MGVLTKLLQLISFNGVILLIAMVAAAAAQAKPVCDNMCGGVEIPYPFGLSTSEECYLGKNFSLSCNSPDHTPIIGSVRVTNISIKAHEMHVMASVAQNCYHANGSPESNSPTQFWAGIFTISTTKNQFIVLGCDTTGIISGFKNGTSYSTGCISRCNKRSDAINGSCSGVGCCNIGFPDGLEYYGVKLSSSENHTNVWNFNPCSYAFVVQKGNFNFSTDYLQKWPHERLPIVLDWAIGNETCDEARKKGDFACQDQNSECHDPETRRGYQCKCKEGYQGNPYLPHGCQDIDECKDQTHKCSRAEGCVNTEGNYTCRCPKWYRGDGTKDAEGCAADFVLIIQIAICAGVGFICMLVFTSWLYFVYKKRKIMKLREKFFQQNGGLILEQRLGRQLEGSTETLKIFTVEQLQKATKNYDESRIIGRGGFGTVYKGFLADNRIVAIKKSKIEDENQIEQFINEVVVLSQINHRHVVKLLGCCLETQVPLLVYEFVPNGTLFQYIHQESNASAFPWETRLRIVAETAEALWYLHSTASIPIIHRDVKSTNILLDDDFTAKVSDFGTSRLVPRDQTQLATVVQGTLGYLDPEYLQTNQLTEKSDVYSFGVVLVELLTGKEALSFARSEEQRSLAMYFISSIKEERLFEILENDIVAEGNKEQIQQFVELARSCLAVKGDERPTMREVAMELEGIRKMQKHPWVNLEANSEEVEHLLGETCEANKYGESSSTITTGYHHSPVCDNMCGDVEIPYPFGLSTSEECYLGKNFNISCNSSDHTPIIGNVRVTNISIKDHEMYVMASVAEACYHSNGSHEYSFTTLFSGGIFTICTTKNQFTVLGCDTTGIISGTKNGTDYTTGCISRCNNRSDAINGSCSGVGCCNIGFPDGLESFEVELSSFQNHTNVWNFNPCSYAFVVKKGNFSFSTDYLQKWPHKRLPIVLDWAIGNETCDEARKKRDFACRNPNSECHDPETRRGYQCKCKQGYQGNPYLPHGCQDINECKDQTHTCSRADGCVNTEGNYTCRCPKWYHGDGTKDAEGCAADFVLIIQIAIGSGVGFICMFLFTSWMYFVYKKRKIMKLREKFFQQNGGLILEQRLGRQEGSTETLKIFTVEQLQKATKNYDESLIIGRGGFGTVYKGILADNKIVAIKKSKIEDENQIEQFINEVVVLSQINHRHVVKLLGCCLETQVPLLVYEFVSNGTLFKYIHQEINASTFPWETRLRIAAETAEALWYLHSTTSIPIIHRDVKSTNILLDDDFTAKVSDFGTSRLVPRDQKQLATVVQGTLGYLDPEYLQTNQLTEKSDVYSFGVVLVELLTGKVALSFARSEEQRSLAMYFISSIKEEKIFEILENHIIAEGNQEQIQQFVELARSCLAVKGDERPTMREVAMELERIRNMHKHPSVNLEVNSKEVEHLLAET</sequence>
<keyword evidence="4" id="KW-0597">Phosphoprotein</keyword>
<dbReference type="Pfam" id="PF13947">
    <property type="entry name" value="GUB_WAK_bind"/>
    <property type="match status" value="2"/>
</dbReference>
<dbReference type="InterPro" id="IPR011009">
    <property type="entry name" value="Kinase-like_dom_sf"/>
</dbReference>
<evidence type="ECO:0000256" key="21">
    <source>
        <dbReference type="SAM" id="Phobius"/>
    </source>
</evidence>
<feature type="domain" description="Protein kinase" evidence="23">
    <location>
        <begin position="1116"/>
        <end position="1398"/>
    </location>
</feature>
<evidence type="ECO:0000256" key="13">
    <source>
        <dbReference type="ARBA" id="ARBA00023136"/>
    </source>
</evidence>
<evidence type="ECO:0000256" key="12">
    <source>
        <dbReference type="ARBA" id="ARBA00022989"/>
    </source>
</evidence>
<dbReference type="GO" id="GO:0004674">
    <property type="term" value="F:protein serine/threonine kinase activity"/>
    <property type="evidence" value="ECO:0007669"/>
    <property type="project" value="UniProtKB-KW"/>
</dbReference>
<dbReference type="InterPro" id="IPR045274">
    <property type="entry name" value="WAK-like"/>
</dbReference>
<keyword evidence="14" id="KW-1015">Disulfide bond</keyword>
<feature type="domain" description="Protein kinase" evidence="23">
    <location>
        <begin position="415"/>
        <end position="697"/>
    </location>
</feature>
<name>A0A833XJ04_JUGRE</name>
<keyword evidence="3 19" id="KW-0245">EGF-like domain</keyword>
<dbReference type="InterPro" id="IPR049883">
    <property type="entry name" value="NOTCH1_EGF-like"/>
</dbReference>
<keyword evidence="5" id="KW-0808">Transferase</keyword>